<evidence type="ECO:0000256" key="3">
    <source>
        <dbReference type="ARBA" id="ARBA00009232"/>
    </source>
</evidence>
<protein>
    <recommendedName>
        <fullName evidence="4">DNA-3-methyladenine glycosylase II</fullName>
        <ecNumber evidence="4">3.2.2.21</ecNumber>
    </recommendedName>
    <alternativeName>
        <fullName evidence="8">3-methyladenine DNA glycosidase</fullName>
    </alternativeName>
</protein>
<dbReference type="InterPro" id="IPR011034">
    <property type="entry name" value="Formyl_transferase-like_C_sf"/>
</dbReference>
<organism evidence="10 11">
    <name type="scientific">Magallana gigas</name>
    <name type="common">Pacific oyster</name>
    <name type="synonym">Crassostrea gigas</name>
    <dbReference type="NCBI Taxonomy" id="29159"/>
    <lineage>
        <taxon>Eukaryota</taxon>
        <taxon>Metazoa</taxon>
        <taxon>Spiralia</taxon>
        <taxon>Lophotrochozoa</taxon>
        <taxon>Mollusca</taxon>
        <taxon>Bivalvia</taxon>
        <taxon>Autobranchia</taxon>
        <taxon>Pteriomorphia</taxon>
        <taxon>Ostreida</taxon>
        <taxon>Ostreoidea</taxon>
        <taxon>Ostreidae</taxon>
        <taxon>Magallana</taxon>
    </lineage>
</organism>
<feature type="compositionally biased region" description="Polar residues" evidence="9">
    <location>
        <begin position="14"/>
        <end position="23"/>
    </location>
</feature>
<keyword evidence="5" id="KW-0227">DNA damage</keyword>
<dbReference type="AlphaFoldDB" id="A0A8W8NJ92"/>
<evidence type="ECO:0000313" key="11">
    <source>
        <dbReference type="Proteomes" id="UP000005408"/>
    </source>
</evidence>
<dbReference type="GO" id="GO:0006284">
    <property type="term" value="P:base-excision repair"/>
    <property type="evidence" value="ECO:0007669"/>
    <property type="project" value="InterPro"/>
</dbReference>
<keyword evidence="7" id="KW-0234">DNA repair</keyword>
<proteinExistence type="inferred from homology"/>
<comment type="catalytic activity">
    <reaction evidence="1">
        <text>Hydrolysis of alkylated DNA, releasing 3-methyladenine, 3-methylguanine, 7-methylguanine and 7-methyladenine.</text>
        <dbReference type="EC" id="3.2.2.21"/>
    </reaction>
</comment>
<evidence type="ECO:0000313" key="10">
    <source>
        <dbReference type="EnsemblMetazoa" id="G729.2:cds"/>
    </source>
</evidence>
<dbReference type="EnsemblMetazoa" id="G729.1">
    <property type="protein sequence ID" value="G729.1:cds"/>
    <property type="gene ID" value="G729"/>
</dbReference>
<keyword evidence="6" id="KW-0378">Hydrolase</keyword>
<evidence type="ECO:0000256" key="1">
    <source>
        <dbReference type="ARBA" id="ARBA00000086"/>
    </source>
</evidence>
<dbReference type="PANTHER" id="PTHR10429:SF0">
    <property type="entry name" value="DNA-3-METHYLADENINE GLYCOSYLASE"/>
    <property type="match status" value="1"/>
</dbReference>
<feature type="compositionally biased region" description="Basic and acidic residues" evidence="9">
    <location>
        <begin position="27"/>
        <end position="38"/>
    </location>
</feature>
<dbReference type="Proteomes" id="UP000005408">
    <property type="component" value="Unassembled WGS sequence"/>
</dbReference>
<comment type="function">
    <text evidence="2">Hydrolysis of the deoxyribose N-glycosidic bond to excise 3-methyladenine, and 7-methylguanine from the damaged DNA polymer formed by alkylation lesions.</text>
</comment>
<evidence type="ECO:0000256" key="7">
    <source>
        <dbReference type="ARBA" id="ARBA00023204"/>
    </source>
</evidence>
<dbReference type="GO" id="GO:0003677">
    <property type="term" value="F:DNA binding"/>
    <property type="evidence" value="ECO:0007669"/>
    <property type="project" value="InterPro"/>
</dbReference>
<dbReference type="InterPro" id="IPR036995">
    <property type="entry name" value="MPG_sf"/>
</dbReference>
<dbReference type="GO" id="GO:0003905">
    <property type="term" value="F:alkylbase DNA N-glycosylase activity"/>
    <property type="evidence" value="ECO:0007669"/>
    <property type="project" value="UniProtKB-EC"/>
</dbReference>
<evidence type="ECO:0000256" key="4">
    <source>
        <dbReference type="ARBA" id="ARBA00012000"/>
    </source>
</evidence>
<dbReference type="SUPFAM" id="SSF50486">
    <property type="entry name" value="FMT C-terminal domain-like"/>
    <property type="match status" value="1"/>
</dbReference>
<evidence type="ECO:0000256" key="9">
    <source>
        <dbReference type="SAM" id="MobiDB-lite"/>
    </source>
</evidence>
<dbReference type="InterPro" id="IPR003180">
    <property type="entry name" value="MPG"/>
</dbReference>
<dbReference type="EC" id="3.2.2.21" evidence="4"/>
<sequence length="223" mass="24796">MNSKRKRKPEISDGKQSSAQSPSAKVLKVESEARKRLSSDNLTKGMKSRLVKSFYKQDCESLAKALLGKVLVRYCKDTGERLSGLIVETEAYLGGEDKGAHSFNGEGAAVLLRGIDPVDGIDHMQKIRSQKTLKEKDLCNGPSKLCQALKISKDKFNKVDMTSSDEIWLEDGEDLPQTKIVTGARINIDYAEEWAQKPLRFYILGNKSVSKRDKAAEDSLSRV</sequence>
<evidence type="ECO:0000256" key="5">
    <source>
        <dbReference type="ARBA" id="ARBA00022763"/>
    </source>
</evidence>
<dbReference type="HAMAP" id="MF_00527">
    <property type="entry name" value="3MGH"/>
    <property type="match status" value="1"/>
</dbReference>
<reference evidence="10" key="1">
    <citation type="submission" date="2022-08" db="UniProtKB">
        <authorList>
            <consortium name="EnsemblMetazoa"/>
        </authorList>
    </citation>
    <scope>IDENTIFICATION</scope>
    <source>
        <strain evidence="10">05x7-T-G4-1.051#20</strain>
    </source>
</reference>
<dbReference type="CDD" id="cd00540">
    <property type="entry name" value="AAG"/>
    <property type="match status" value="1"/>
</dbReference>
<dbReference type="PANTHER" id="PTHR10429">
    <property type="entry name" value="DNA-3-METHYLADENINE GLYCOSYLASE"/>
    <property type="match status" value="1"/>
</dbReference>
<dbReference type="Gene3D" id="3.10.300.10">
    <property type="entry name" value="Methylpurine-DNA glycosylase (MPG)"/>
    <property type="match status" value="2"/>
</dbReference>
<accession>A0A8W8NJ92</accession>
<dbReference type="Pfam" id="PF02245">
    <property type="entry name" value="Pur_DNA_glyco"/>
    <property type="match status" value="1"/>
</dbReference>
<evidence type="ECO:0000256" key="2">
    <source>
        <dbReference type="ARBA" id="ARBA00002421"/>
    </source>
</evidence>
<dbReference type="EnsemblMetazoa" id="G729.9">
    <property type="protein sequence ID" value="G729.9:cds"/>
    <property type="gene ID" value="G729"/>
</dbReference>
<evidence type="ECO:0000256" key="8">
    <source>
        <dbReference type="ARBA" id="ARBA00033426"/>
    </source>
</evidence>
<feature type="region of interest" description="Disordered" evidence="9">
    <location>
        <begin position="1"/>
        <end position="40"/>
    </location>
</feature>
<evidence type="ECO:0000256" key="6">
    <source>
        <dbReference type="ARBA" id="ARBA00022801"/>
    </source>
</evidence>
<name>A0A8W8NJ92_MAGGI</name>
<dbReference type="EnsemblMetazoa" id="G729.2">
    <property type="protein sequence ID" value="G729.2:cds"/>
    <property type="gene ID" value="G729"/>
</dbReference>
<comment type="similarity">
    <text evidence="3">Belongs to the DNA glycosylase MPG family.</text>
</comment>
<keyword evidence="11" id="KW-1185">Reference proteome</keyword>